<dbReference type="SMART" id="SM00490">
    <property type="entry name" value="HELICc"/>
    <property type="match status" value="1"/>
</dbReference>
<dbReference type="EMBL" id="NKQK01000024">
    <property type="protein sequence ID" value="PSR93500.1"/>
    <property type="molecule type" value="Genomic_DNA"/>
</dbReference>
<name>A0A2R6PMN2_ACTCC</name>
<dbReference type="OrthoDB" id="2020972at2759"/>
<keyword evidence="6" id="KW-0539">Nucleus</keyword>
<reference evidence="11" key="2">
    <citation type="journal article" date="2018" name="BMC Genomics">
        <title>A manually annotated Actinidia chinensis var. chinensis (kiwifruit) genome highlights the challenges associated with draft genomes and gene prediction in plants.</title>
        <authorList>
            <person name="Pilkington S.M."/>
            <person name="Crowhurst R."/>
            <person name="Hilario E."/>
            <person name="Nardozza S."/>
            <person name="Fraser L."/>
            <person name="Peng Y."/>
            <person name="Gunaseelan K."/>
            <person name="Simpson R."/>
            <person name="Tahir J."/>
            <person name="Deroles S.C."/>
            <person name="Templeton K."/>
            <person name="Luo Z."/>
            <person name="Davy M."/>
            <person name="Cheng C."/>
            <person name="McNeilage M."/>
            <person name="Scaglione D."/>
            <person name="Liu Y."/>
            <person name="Zhang Q."/>
            <person name="Datson P."/>
            <person name="De Silva N."/>
            <person name="Gardiner S.E."/>
            <person name="Bassett H."/>
            <person name="Chagne D."/>
            <person name="McCallum J."/>
            <person name="Dzierzon H."/>
            <person name="Deng C."/>
            <person name="Wang Y.Y."/>
            <person name="Barron L."/>
            <person name="Manako K."/>
            <person name="Bowen J."/>
            <person name="Foster T.M."/>
            <person name="Erridge Z.A."/>
            <person name="Tiffin H."/>
            <person name="Waite C.N."/>
            <person name="Davies K.M."/>
            <person name="Grierson E.P."/>
            <person name="Laing W.A."/>
            <person name="Kirk R."/>
            <person name="Chen X."/>
            <person name="Wood M."/>
            <person name="Montefiori M."/>
            <person name="Brummell D.A."/>
            <person name="Schwinn K.E."/>
            <person name="Catanach A."/>
            <person name="Fullerton C."/>
            <person name="Li D."/>
            <person name="Meiyalaghan S."/>
            <person name="Nieuwenhuizen N."/>
            <person name="Read N."/>
            <person name="Prakash R."/>
            <person name="Hunter D."/>
            <person name="Zhang H."/>
            <person name="McKenzie M."/>
            <person name="Knabel M."/>
            <person name="Harris A."/>
            <person name="Allan A.C."/>
            <person name="Gleave A."/>
            <person name="Chen A."/>
            <person name="Janssen B.J."/>
            <person name="Plunkett B."/>
            <person name="Ampomah-Dwamena C."/>
            <person name="Voogd C."/>
            <person name="Leif D."/>
            <person name="Lafferty D."/>
            <person name="Souleyre E.J.F."/>
            <person name="Varkonyi-Gasic E."/>
            <person name="Gambi F."/>
            <person name="Hanley J."/>
            <person name="Yao J.L."/>
            <person name="Cheung J."/>
            <person name="David K.M."/>
            <person name="Warren B."/>
            <person name="Marsh K."/>
            <person name="Snowden K.C."/>
            <person name="Lin-Wang K."/>
            <person name="Brian L."/>
            <person name="Martinez-Sanchez M."/>
            <person name="Wang M."/>
            <person name="Ileperuma N."/>
            <person name="Macnee N."/>
            <person name="Campin R."/>
            <person name="McAtee P."/>
            <person name="Drummond R.S.M."/>
            <person name="Espley R.V."/>
            <person name="Ireland H.S."/>
            <person name="Wu R."/>
            <person name="Atkinson R.G."/>
            <person name="Karunairetnam S."/>
            <person name="Bulley S."/>
            <person name="Chunkath S."/>
            <person name="Hanley Z."/>
            <person name="Storey R."/>
            <person name="Thrimawithana A.H."/>
            <person name="Thomson S."/>
            <person name="David C."/>
            <person name="Testolin R."/>
            <person name="Huang H."/>
            <person name="Hellens R.P."/>
            <person name="Schaffer R.J."/>
        </authorList>
    </citation>
    <scope>NUCLEOTIDE SEQUENCE [LARGE SCALE GENOMIC DNA]</scope>
    <source>
        <strain evidence="11">cv. Red5</strain>
    </source>
</reference>
<dbReference type="GO" id="GO:0016787">
    <property type="term" value="F:hydrolase activity"/>
    <property type="evidence" value="ECO:0007669"/>
    <property type="project" value="UniProtKB-KW"/>
</dbReference>
<evidence type="ECO:0000259" key="8">
    <source>
        <dbReference type="PROSITE" id="PS51192"/>
    </source>
</evidence>
<dbReference type="SMART" id="SM00487">
    <property type="entry name" value="DEXDc"/>
    <property type="match status" value="1"/>
</dbReference>
<dbReference type="GO" id="GO:0005634">
    <property type="term" value="C:nucleus"/>
    <property type="evidence" value="ECO:0007669"/>
    <property type="project" value="UniProtKB-SubCell"/>
</dbReference>
<dbReference type="Pfam" id="PF00176">
    <property type="entry name" value="SNF2-rel_dom"/>
    <property type="match status" value="1"/>
</dbReference>
<dbReference type="InterPro" id="IPR044567">
    <property type="entry name" value="CLSY/DRD1"/>
</dbReference>
<evidence type="ECO:0000256" key="5">
    <source>
        <dbReference type="ARBA" id="ARBA00022840"/>
    </source>
</evidence>
<dbReference type="GO" id="GO:0080188">
    <property type="term" value="P:gene silencing by siRNA-directed DNA methylation"/>
    <property type="evidence" value="ECO:0007669"/>
    <property type="project" value="InterPro"/>
</dbReference>
<evidence type="ECO:0000256" key="6">
    <source>
        <dbReference type="ARBA" id="ARBA00023242"/>
    </source>
</evidence>
<feature type="compositionally biased region" description="Basic and acidic residues" evidence="7">
    <location>
        <begin position="384"/>
        <end position="396"/>
    </location>
</feature>
<dbReference type="PROSITE" id="PS51194">
    <property type="entry name" value="HELICASE_CTER"/>
    <property type="match status" value="1"/>
</dbReference>
<feature type="region of interest" description="Disordered" evidence="7">
    <location>
        <begin position="27"/>
        <end position="71"/>
    </location>
</feature>
<dbReference type="CDD" id="cd18793">
    <property type="entry name" value="SF2_C_SNF"/>
    <property type="match status" value="1"/>
</dbReference>
<dbReference type="Gramene" id="PSR93500">
    <property type="protein sequence ID" value="PSR93500"/>
    <property type="gene ID" value="CEY00_Acc28114"/>
</dbReference>
<dbReference type="OMA" id="DMCILES"/>
<feature type="region of interest" description="Disordered" evidence="7">
    <location>
        <begin position="382"/>
        <end position="409"/>
    </location>
</feature>
<dbReference type="STRING" id="1590841.A0A2R6PMN2"/>
<dbReference type="InterPro" id="IPR014001">
    <property type="entry name" value="Helicase_ATP-bd"/>
</dbReference>
<feature type="domain" description="Helicase ATP-binding" evidence="8">
    <location>
        <begin position="854"/>
        <end position="1066"/>
    </location>
</feature>
<gene>
    <name evidence="10" type="ORF">CEY00_Acc28114</name>
</gene>
<keyword evidence="2" id="KW-0547">Nucleotide-binding</keyword>
<feature type="compositionally biased region" description="Acidic residues" evidence="7">
    <location>
        <begin position="249"/>
        <end position="258"/>
    </location>
</feature>
<accession>A0A2R6PMN2</accession>
<evidence type="ECO:0000259" key="9">
    <source>
        <dbReference type="PROSITE" id="PS51194"/>
    </source>
</evidence>
<dbReference type="Gene3D" id="3.40.50.10810">
    <property type="entry name" value="Tandem AAA-ATPase domain"/>
    <property type="match status" value="1"/>
</dbReference>
<feature type="region of interest" description="Disordered" evidence="7">
    <location>
        <begin position="424"/>
        <end position="513"/>
    </location>
</feature>
<evidence type="ECO:0000256" key="1">
    <source>
        <dbReference type="ARBA" id="ARBA00004123"/>
    </source>
</evidence>
<feature type="compositionally biased region" description="Acidic residues" evidence="7">
    <location>
        <begin position="577"/>
        <end position="595"/>
    </location>
</feature>
<evidence type="ECO:0000313" key="11">
    <source>
        <dbReference type="Proteomes" id="UP000241394"/>
    </source>
</evidence>
<feature type="domain" description="Helicase C-terminal" evidence="9">
    <location>
        <begin position="1214"/>
        <end position="1376"/>
    </location>
</feature>
<dbReference type="PROSITE" id="PS51192">
    <property type="entry name" value="HELICASE_ATP_BIND_1"/>
    <property type="match status" value="1"/>
</dbReference>
<keyword evidence="3" id="KW-0378">Hydrolase</keyword>
<keyword evidence="4" id="KW-0347">Helicase</keyword>
<reference evidence="10 11" key="1">
    <citation type="submission" date="2017-07" db="EMBL/GenBank/DDBJ databases">
        <title>An improved, manually edited Actinidia chinensis var. chinensis (kiwifruit) genome highlights the challenges associated with draft genomes and gene prediction in plants.</title>
        <authorList>
            <person name="Pilkington S."/>
            <person name="Crowhurst R."/>
            <person name="Hilario E."/>
            <person name="Nardozza S."/>
            <person name="Fraser L."/>
            <person name="Peng Y."/>
            <person name="Gunaseelan K."/>
            <person name="Simpson R."/>
            <person name="Tahir J."/>
            <person name="Deroles S."/>
            <person name="Templeton K."/>
            <person name="Luo Z."/>
            <person name="Davy M."/>
            <person name="Cheng C."/>
            <person name="Mcneilage M."/>
            <person name="Scaglione D."/>
            <person name="Liu Y."/>
            <person name="Zhang Q."/>
            <person name="Datson P."/>
            <person name="De Silva N."/>
            <person name="Gardiner S."/>
            <person name="Bassett H."/>
            <person name="Chagne D."/>
            <person name="Mccallum J."/>
            <person name="Dzierzon H."/>
            <person name="Deng C."/>
            <person name="Wang Y.-Y."/>
            <person name="Barron N."/>
            <person name="Manako K."/>
            <person name="Bowen J."/>
            <person name="Foster T."/>
            <person name="Erridge Z."/>
            <person name="Tiffin H."/>
            <person name="Waite C."/>
            <person name="Davies K."/>
            <person name="Grierson E."/>
            <person name="Laing W."/>
            <person name="Kirk R."/>
            <person name="Chen X."/>
            <person name="Wood M."/>
            <person name="Montefiori M."/>
            <person name="Brummell D."/>
            <person name="Schwinn K."/>
            <person name="Catanach A."/>
            <person name="Fullerton C."/>
            <person name="Li D."/>
            <person name="Meiyalaghan S."/>
            <person name="Nieuwenhuizen N."/>
            <person name="Read N."/>
            <person name="Prakash R."/>
            <person name="Hunter D."/>
            <person name="Zhang H."/>
            <person name="Mckenzie M."/>
            <person name="Knabel M."/>
            <person name="Harris A."/>
            <person name="Allan A."/>
            <person name="Chen A."/>
            <person name="Janssen B."/>
            <person name="Plunkett B."/>
            <person name="Dwamena C."/>
            <person name="Voogd C."/>
            <person name="Leif D."/>
            <person name="Lafferty D."/>
            <person name="Souleyre E."/>
            <person name="Varkonyi-Gasic E."/>
            <person name="Gambi F."/>
            <person name="Hanley J."/>
            <person name="Yao J.-L."/>
            <person name="Cheung J."/>
            <person name="David K."/>
            <person name="Warren B."/>
            <person name="Marsh K."/>
            <person name="Snowden K."/>
            <person name="Lin-Wang K."/>
            <person name="Brian L."/>
            <person name="Martinez-Sanchez M."/>
            <person name="Wang M."/>
            <person name="Ileperuma N."/>
            <person name="Macnee N."/>
            <person name="Campin R."/>
            <person name="Mcatee P."/>
            <person name="Drummond R."/>
            <person name="Espley R."/>
            <person name="Ireland H."/>
            <person name="Wu R."/>
            <person name="Atkinson R."/>
            <person name="Karunairetnam S."/>
            <person name="Bulley S."/>
            <person name="Chunkath S."/>
            <person name="Hanley Z."/>
            <person name="Storey R."/>
            <person name="Thrimawithana A."/>
            <person name="Thomson S."/>
            <person name="David C."/>
            <person name="Testolin R."/>
        </authorList>
    </citation>
    <scope>NUCLEOTIDE SEQUENCE [LARGE SCALE GENOMIC DNA]</scope>
    <source>
        <strain evidence="11">cv. Red5</strain>
        <tissue evidence="10">Young leaf</tissue>
    </source>
</reference>
<proteinExistence type="predicted"/>
<dbReference type="PANTHER" id="PTHR45821:SF5">
    <property type="entry name" value="SNF2 DOMAIN-CONTAINING PROTEIN CLASSY 4"/>
    <property type="match status" value="1"/>
</dbReference>
<evidence type="ECO:0000256" key="2">
    <source>
        <dbReference type="ARBA" id="ARBA00022741"/>
    </source>
</evidence>
<comment type="caution">
    <text evidence="10">The sequence shown here is derived from an EMBL/GenBank/DDBJ whole genome shotgun (WGS) entry which is preliminary data.</text>
</comment>
<dbReference type="GO" id="GO:0005524">
    <property type="term" value="F:ATP binding"/>
    <property type="evidence" value="ECO:0007669"/>
    <property type="project" value="UniProtKB-KW"/>
</dbReference>
<dbReference type="InterPro" id="IPR038718">
    <property type="entry name" value="SNF2-like_sf"/>
</dbReference>
<dbReference type="InterPro" id="IPR000330">
    <property type="entry name" value="SNF2_N"/>
</dbReference>
<dbReference type="FunCoup" id="A0A2R6PMN2">
    <property type="interactions" value="295"/>
</dbReference>
<comment type="subcellular location">
    <subcellularLocation>
        <location evidence="1">Nucleus</location>
    </subcellularLocation>
</comment>
<evidence type="ECO:0000256" key="7">
    <source>
        <dbReference type="SAM" id="MobiDB-lite"/>
    </source>
</evidence>
<feature type="compositionally biased region" description="Basic and acidic residues" evidence="7">
    <location>
        <begin position="237"/>
        <end position="248"/>
    </location>
</feature>
<sequence>MDYSKVPLAKRTRLQRDLFLYREYKKRKEEADSCGGGNRERGSGGKARVNFDRGESLGTERVRSSEIRSKKNKNLFSIHVDSKKIGKIKKGMVKNWNDVMARIDSSKKRELVKKLKRKRNASRIGTDTDDENEDEAENVVKGRVDLKKKRGFGERLKKNRNVIRNGVAADDEIEDEVENVVKGRVDLTKNKKIGKMLKEKRDVIEVGVDDYLKKNGKTKKGTVKNWNGVMARFDSKKKDRELGKKSKDDDDDETEDEVENVVKGRVDLKKSHGFGERLKKDRNVIRIGGVDGYEIENVVKGRLKSKKIGKWLKGKRNVVEVGVDEIEFVGMRDKNGRILEDDEVGVGDDYSEDEIEFLGMKDKNGKILGADKVVEEGIVASKGEYSRPEEVRDPKNYRKRKKTASVKMNVSSVPKKVKEVIYDVFPNSEDLDESSESEDDSESKDSSDSGDSEESESSSAEDSDDSSDEDYELDVNSYEEDEEDEDESGVIGSKRGRSKLREVASLGQSSSFSGLKSKKFCGMDRLIDEKEDGKNECEGPKSVAERLRLRQQCVSKSTTSRKKQQELGTSSGPFTLTDEELEFSSGDEDETDGDDNTCFNNGSDGENMQKVGDKGKGKVVTPAKRSCKGVYSAPPISVDKILADSIWEKGDVYLENLYASRDRARDEEPTLLLKFRFEDDDPKPPEKSYWDIEADKLFAERDFALTACQIGSTDFSMVDNEKSEALDIETDPASCCRQGKHWLVLDELIGLRCTFCSFVALEIKHILPSFGKHPWGRPYWKDLGSIDHSNLDELQFQDSASVHQSGSKCYNHAEGTVWDIIPGIKDSMYPHQREGFEFIWKNIAGGIELEELKRHVFDHGSGCIISHAPGTGKTRLTIVFLQTYMELNQTCKPVIIAPRSMLLTWEEEFQKWKVGIPFHNMNQLEFSGQENAAAINLLRQKVGFRGQNKNSIRMVKLYSWAKDRSILGISYTLFEKLAGDGVLADGVSEKNRKVKSYAQGEQVRKMLLELPGLLVLDEGHTPRNDQSLIWKALSRVETQRRIILSGTPFQNNFGELFNTLCVVRPKFGDRFLSETRGDSRRKQGTKSSAARGTWASLTSSIGKDCDGRLDELKAMIEPFVHVHKGTILKESLPGLRDSVVVLRPTCLQKALIEVIRGRKSQLELDYLMSLISVHPSLLLSCCLSEKEELSVDKCQLETLKRDPEAGIKTNFLMELIRLSGALKEKVLIFSQYIHPLTLIRVQLISHFKWTEGNQVLYMDGTLDSKHRQSSISSLNDPASEVRVLLASTKACSEGINLVGASRVVLLDVVWNPSVERQAISRAYRLGQKKVVYIYHLITSGTIEGEKYLRQAEKDRLSELVFSSADDGVPKPESSCTVCEDMILQEMVQHEKMSIMFEKILNQPKESDLIVTFG</sequence>
<keyword evidence="5" id="KW-0067">ATP-binding</keyword>
<feature type="compositionally biased region" description="Basic and acidic residues" evidence="7">
    <location>
        <begin position="38"/>
        <end position="69"/>
    </location>
</feature>
<dbReference type="InterPro" id="IPR001650">
    <property type="entry name" value="Helicase_C-like"/>
</dbReference>
<dbReference type="Pfam" id="PF00271">
    <property type="entry name" value="Helicase_C"/>
    <property type="match status" value="1"/>
</dbReference>
<dbReference type="InterPro" id="IPR027417">
    <property type="entry name" value="P-loop_NTPase"/>
</dbReference>
<protein>
    <submittedName>
        <fullName evidence="10">SNF2 domain-containing protein</fullName>
    </submittedName>
</protein>
<evidence type="ECO:0000256" key="3">
    <source>
        <dbReference type="ARBA" id="ARBA00022801"/>
    </source>
</evidence>
<feature type="region of interest" description="Disordered" evidence="7">
    <location>
        <begin position="528"/>
        <end position="619"/>
    </location>
</feature>
<evidence type="ECO:0000313" key="10">
    <source>
        <dbReference type="EMBL" id="PSR93500.1"/>
    </source>
</evidence>
<dbReference type="InParanoid" id="A0A2R6PMN2"/>
<keyword evidence="11" id="KW-1185">Reference proteome</keyword>
<dbReference type="Proteomes" id="UP000241394">
    <property type="component" value="Chromosome LG24"/>
</dbReference>
<dbReference type="Gene3D" id="3.40.50.300">
    <property type="entry name" value="P-loop containing nucleotide triphosphate hydrolases"/>
    <property type="match status" value="1"/>
</dbReference>
<feature type="compositionally biased region" description="Basic and acidic residues" evidence="7">
    <location>
        <begin position="528"/>
        <end position="548"/>
    </location>
</feature>
<feature type="compositionally biased region" description="Acidic residues" evidence="7">
    <location>
        <begin position="429"/>
        <end position="488"/>
    </location>
</feature>
<dbReference type="SUPFAM" id="SSF52540">
    <property type="entry name" value="P-loop containing nucleoside triphosphate hydrolases"/>
    <property type="match status" value="2"/>
</dbReference>
<dbReference type="GO" id="GO:0004386">
    <property type="term" value="F:helicase activity"/>
    <property type="evidence" value="ECO:0007669"/>
    <property type="project" value="UniProtKB-KW"/>
</dbReference>
<dbReference type="PANTHER" id="PTHR45821">
    <property type="entry name" value="SNF2 DOMAIN-CONTAINING PROTEIN CLASSY 2-RELATED"/>
    <property type="match status" value="1"/>
</dbReference>
<dbReference type="InterPro" id="IPR049730">
    <property type="entry name" value="SNF2/RAD54-like_C"/>
</dbReference>
<organism evidence="10 11">
    <name type="scientific">Actinidia chinensis var. chinensis</name>
    <name type="common">Chinese soft-hair kiwi</name>
    <dbReference type="NCBI Taxonomy" id="1590841"/>
    <lineage>
        <taxon>Eukaryota</taxon>
        <taxon>Viridiplantae</taxon>
        <taxon>Streptophyta</taxon>
        <taxon>Embryophyta</taxon>
        <taxon>Tracheophyta</taxon>
        <taxon>Spermatophyta</taxon>
        <taxon>Magnoliopsida</taxon>
        <taxon>eudicotyledons</taxon>
        <taxon>Gunneridae</taxon>
        <taxon>Pentapetalae</taxon>
        <taxon>asterids</taxon>
        <taxon>Ericales</taxon>
        <taxon>Actinidiaceae</taxon>
        <taxon>Actinidia</taxon>
    </lineage>
</organism>
<evidence type="ECO:0000256" key="4">
    <source>
        <dbReference type="ARBA" id="ARBA00022806"/>
    </source>
</evidence>
<feature type="region of interest" description="Disordered" evidence="7">
    <location>
        <begin position="237"/>
        <end position="258"/>
    </location>
</feature>